<dbReference type="PANTHER" id="PTHR39166">
    <property type="entry name" value="BLL1166 PROTEIN"/>
    <property type="match status" value="1"/>
</dbReference>
<protein>
    <recommendedName>
        <fullName evidence="3">FAD binding domain protein</fullName>
    </recommendedName>
</protein>
<evidence type="ECO:0000313" key="2">
    <source>
        <dbReference type="Proteomes" id="UP001172673"/>
    </source>
</evidence>
<dbReference type="Proteomes" id="UP001172673">
    <property type="component" value="Unassembled WGS sequence"/>
</dbReference>
<dbReference type="InterPro" id="IPR009267">
    <property type="entry name" value="NTP_transf_6"/>
</dbReference>
<proteinExistence type="predicted"/>
<evidence type="ECO:0008006" key="3">
    <source>
        <dbReference type="Google" id="ProtNLM"/>
    </source>
</evidence>
<gene>
    <name evidence="1" type="ORF">H2200_012552</name>
</gene>
<keyword evidence="2" id="KW-1185">Reference proteome</keyword>
<dbReference type="Pfam" id="PF06042">
    <property type="entry name" value="NTP_transf_6"/>
    <property type="match status" value="1"/>
</dbReference>
<evidence type="ECO:0000313" key="1">
    <source>
        <dbReference type="EMBL" id="KAJ9602772.1"/>
    </source>
</evidence>
<organism evidence="1 2">
    <name type="scientific">Cladophialophora chaetospira</name>
    <dbReference type="NCBI Taxonomy" id="386627"/>
    <lineage>
        <taxon>Eukaryota</taxon>
        <taxon>Fungi</taxon>
        <taxon>Dikarya</taxon>
        <taxon>Ascomycota</taxon>
        <taxon>Pezizomycotina</taxon>
        <taxon>Eurotiomycetes</taxon>
        <taxon>Chaetothyriomycetidae</taxon>
        <taxon>Chaetothyriales</taxon>
        <taxon>Herpotrichiellaceae</taxon>
        <taxon>Cladophialophora</taxon>
    </lineage>
</organism>
<reference evidence="1" key="1">
    <citation type="submission" date="2022-10" db="EMBL/GenBank/DDBJ databases">
        <title>Culturing micro-colonial fungi from biological soil crusts in the Mojave desert and describing Neophaeococcomyces mojavensis, and introducing the new genera and species Taxawa tesnikishii.</title>
        <authorList>
            <person name="Kurbessoian T."/>
            <person name="Stajich J.E."/>
        </authorList>
    </citation>
    <scope>NUCLEOTIDE SEQUENCE</scope>
    <source>
        <strain evidence="1">TK_41</strain>
    </source>
</reference>
<accession>A0AA38WX77</accession>
<comment type="caution">
    <text evidence="1">The sequence shown here is derived from an EMBL/GenBank/DDBJ whole genome shotgun (WGS) entry which is preliminary data.</text>
</comment>
<sequence>MNTGQLALHHQLLHLRKVLSTNHTLINVLHRAVSLNLPNWYLAGGAVSQTIWNSVSKLPPDTGILDYDLVYHDESDLSYEAEDLAIQAGKEHFRDIAAEVEIRNQARVYLWYEKKYGIPCPRHESVEAGIDTWISTSAMVGIRLDANGEWIVYAPRGLSDFFNMVIRPNPVLGTREAYERKVQRWRAIWPLLKAEPWPDERRRDGAAERTIDS</sequence>
<dbReference type="PANTHER" id="PTHR39166:SF1">
    <property type="entry name" value="BLL1166 PROTEIN"/>
    <property type="match status" value="1"/>
</dbReference>
<dbReference type="AlphaFoldDB" id="A0AA38WX77"/>
<dbReference type="EMBL" id="JAPDRK010000024">
    <property type="protein sequence ID" value="KAJ9602772.1"/>
    <property type="molecule type" value="Genomic_DNA"/>
</dbReference>
<name>A0AA38WX77_9EURO</name>